<dbReference type="InterPro" id="IPR018490">
    <property type="entry name" value="cNMP-bd_dom_sf"/>
</dbReference>
<dbReference type="InterPro" id="IPR014710">
    <property type="entry name" value="RmlC-like_jellyroll"/>
</dbReference>
<dbReference type="GO" id="GO:0005249">
    <property type="term" value="F:voltage-gated potassium channel activity"/>
    <property type="evidence" value="ECO:0007669"/>
    <property type="project" value="TreeGrafter"/>
</dbReference>
<keyword evidence="2" id="KW-0813">Transport</keyword>
<dbReference type="GO" id="GO:0098855">
    <property type="term" value="C:HCN channel complex"/>
    <property type="evidence" value="ECO:0007669"/>
    <property type="project" value="TreeGrafter"/>
</dbReference>
<keyword evidence="11" id="KW-1185">Reference proteome</keyword>
<evidence type="ECO:0000256" key="2">
    <source>
        <dbReference type="ARBA" id="ARBA00022448"/>
    </source>
</evidence>
<dbReference type="HOGENOM" id="CLU_246705_0_0_1"/>
<evidence type="ECO:0000256" key="7">
    <source>
        <dbReference type="SAM" id="MobiDB-lite"/>
    </source>
</evidence>
<feature type="compositionally biased region" description="Polar residues" evidence="7">
    <location>
        <begin position="1138"/>
        <end position="1169"/>
    </location>
</feature>
<proteinExistence type="predicted"/>
<keyword evidence="3 8" id="KW-0812">Transmembrane</keyword>
<feature type="compositionally biased region" description="Polar residues" evidence="7">
    <location>
        <begin position="1498"/>
        <end position="1512"/>
    </location>
</feature>
<evidence type="ECO:0000259" key="9">
    <source>
        <dbReference type="PROSITE" id="PS50042"/>
    </source>
</evidence>
<feature type="compositionally biased region" description="Basic and acidic residues" evidence="7">
    <location>
        <begin position="1443"/>
        <end position="1455"/>
    </location>
</feature>
<evidence type="ECO:0000256" key="5">
    <source>
        <dbReference type="ARBA" id="ARBA00023065"/>
    </source>
</evidence>
<feature type="region of interest" description="Disordered" evidence="7">
    <location>
        <begin position="143"/>
        <end position="170"/>
    </location>
</feature>
<feature type="compositionally biased region" description="Polar residues" evidence="7">
    <location>
        <begin position="1426"/>
        <end position="1439"/>
    </location>
</feature>
<evidence type="ECO:0000256" key="8">
    <source>
        <dbReference type="SAM" id="Phobius"/>
    </source>
</evidence>
<feature type="region of interest" description="Disordered" evidence="7">
    <location>
        <begin position="1197"/>
        <end position="1257"/>
    </location>
</feature>
<keyword evidence="4 8" id="KW-1133">Transmembrane helix</keyword>
<dbReference type="Pfam" id="PF00520">
    <property type="entry name" value="Ion_trans"/>
    <property type="match status" value="1"/>
</dbReference>
<feature type="region of interest" description="Disordered" evidence="7">
    <location>
        <begin position="1426"/>
        <end position="1482"/>
    </location>
</feature>
<feature type="region of interest" description="Disordered" evidence="7">
    <location>
        <begin position="1498"/>
        <end position="1535"/>
    </location>
</feature>
<dbReference type="Gene3D" id="1.10.287.70">
    <property type="match status" value="1"/>
</dbReference>
<evidence type="ECO:0000256" key="3">
    <source>
        <dbReference type="ARBA" id="ARBA00022692"/>
    </source>
</evidence>
<name>Q22N02_TETTS</name>
<feature type="transmembrane region" description="Helical" evidence="8">
    <location>
        <begin position="564"/>
        <end position="588"/>
    </location>
</feature>
<dbReference type="InterPro" id="IPR051413">
    <property type="entry name" value="K/Na_HCN_channel"/>
</dbReference>
<dbReference type="InterPro" id="IPR000595">
    <property type="entry name" value="cNMP-bd_dom"/>
</dbReference>
<feature type="transmembrane region" description="Helical" evidence="8">
    <location>
        <begin position="535"/>
        <end position="552"/>
    </location>
</feature>
<dbReference type="SUPFAM" id="SSF81324">
    <property type="entry name" value="Voltage-gated potassium channels"/>
    <property type="match status" value="1"/>
</dbReference>
<dbReference type="PROSITE" id="PS50042">
    <property type="entry name" value="CNMP_BINDING_3"/>
    <property type="match status" value="1"/>
</dbReference>
<dbReference type="KEGG" id="tet:TTHERM_00028720"/>
<feature type="compositionally biased region" description="Basic and acidic residues" evidence="7">
    <location>
        <begin position="1197"/>
        <end position="1218"/>
    </location>
</feature>
<gene>
    <name evidence="10" type="ORF">TTHERM_00028720</name>
</gene>
<protein>
    <submittedName>
        <fullName evidence="10">Cation channel family protein</fullName>
    </submittedName>
</protein>
<organism evidence="10 11">
    <name type="scientific">Tetrahymena thermophila (strain SB210)</name>
    <dbReference type="NCBI Taxonomy" id="312017"/>
    <lineage>
        <taxon>Eukaryota</taxon>
        <taxon>Sar</taxon>
        <taxon>Alveolata</taxon>
        <taxon>Ciliophora</taxon>
        <taxon>Intramacronucleata</taxon>
        <taxon>Oligohymenophorea</taxon>
        <taxon>Hymenostomatida</taxon>
        <taxon>Tetrahymenina</taxon>
        <taxon>Tetrahymenidae</taxon>
        <taxon>Tetrahymena</taxon>
    </lineage>
</organism>
<dbReference type="Pfam" id="PF00027">
    <property type="entry name" value="cNMP_binding"/>
    <property type="match status" value="1"/>
</dbReference>
<dbReference type="Gene3D" id="2.60.120.10">
    <property type="entry name" value="Jelly Rolls"/>
    <property type="match status" value="1"/>
</dbReference>
<dbReference type="PANTHER" id="PTHR45689">
    <property type="entry name" value="I[[H]] CHANNEL, ISOFORM E"/>
    <property type="match status" value="1"/>
</dbReference>
<feature type="compositionally biased region" description="Polar residues" evidence="7">
    <location>
        <begin position="143"/>
        <end position="154"/>
    </location>
</feature>
<accession>Q22N02</accession>
<dbReference type="CDD" id="cd00038">
    <property type="entry name" value="CAP_ED"/>
    <property type="match status" value="1"/>
</dbReference>
<reference evidence="11" key="1">
    <citation type="journal article" date="2006" name="PLoS Biol.">
        <title>Macronuclear genome sequence of the ciliate Tetrahymena thermophila, a model eukaryote.</title>
        <authorList>
            <person name="Eisen J.A."/>
            <person name="Coyne R.S."/>
            <person name="Wu M."/>
            <person name="Wu D."/>
            <person name="Thiagarajan M."/>
            <person name="Wortman J.R."/>
            <person name="Badger J.H."/>
            <person name="Ren Q."/>
            <person name="Amedeo P."/>
            <person name="Jones K.M."/>
            <person name="Tallon L.J."/>
            <person name="Delcher A.L."/>
            <person name="Salzberg S.L."/>
            <person name="Silva J.C."/>
            <person name="Haas B.J."/>
            <person name="Majoros W.H."/>
            <person name="Farzad M."/>
            <person name="Carlton J.M."/>
            <person name="Smith R.K. Jr."/>
            <person name="Garg J."/>
            <person name="Pearlman R.E."/>
            <person name="Karrer K.M."/>
            <person name="Sun L."/>
            <person name="Manning G."/>
            <person name="Elde N.C."/>
            <person name="Turkewitz A.P."/>
            <person name="Asai D.J."/>
            <person name="Wilkes D.E."/>
            <person name="Wang Y."/>
            <person name="Cai H."/>
            <person name="Collins K."/>
            <person name="Stewart B.A."/>
            <person name="Lee S.R."/>
            <person name="Wilamowska K."/>
            <person name="Weinberg Z."/>
            <person name="Ruzzo W.L."/>
            <person name="Wloga D."/>
            <person name="Gaertig J."/>
            <person name="Frankel J."/>
            <person name="Tsao C.-C."/>
            <person name="Gorovsky M.A."/>
            <person name="Keeling P.J."/>
            <person name="Waller R.F."/>
            <person name="Patron N.J."/>
            <person name="Cherry J.M."/>
            <person name="Stover N.A."/>
            <person name="Krieger C.J."/>
            <person name="del Toro C."/>
            <person name="Ryder H.F."/>
            <person name="Williamson S.C."/>
            <person name="Barbeau R.A."/>
            <person name="Hamilton E.P."/>
            <person name="Orias E."/>
        </authorList>
    </citation>
    <scope>NUCLEOTIDE SEQUENCE [LARGE SCALE GENOMIC DNA]</scope>
    <source>
        <strain evidence="11">SB210</strain>
    </source>
</reference>
<dbReference type="EMBL" id="GG662720">
    <property type="protein sequence ID" value="EAR86638.2"/>
    <property type="molecule type" value="Genomic_DNA"/>
</dbReference>
<feature type="compositionally biased region" description="Basic residues" evidence="7">
    <location>
        <begin position="1457"/>
        <end position="1479"/>
    </location>
</feature>
<evidence type="ECO:0000313" key="11">
    <source>
        <dbReference type="Proteomes" id="UP000009168"/>
    </source>
</evidence>
<feature type="transmembrane region" description="Helical" evidence="8">
    <location>
        <begin position="439"/>
        <end position="466"/>
    </location>
</feature>
<dbReference type="PANTHER" id="PTHR45689:SF5">
    <property type="entry name" value="I[[H]] CHANNEL, ISOFORM E"/>
    <property type="match status" value="1"/>
</dbReference>
<evidence type="ECO:0000256" key="4">
    <source>
        <dbReference type="ARBA" id="ARBA00022989"/>
    </source>
</evidence>
<sequence>MSNEEWKPNDQKNGYGKLSSFSVSQKSKFQLMSNNTKQRVYPLDNNLIVEENSILEKDTPIIHFNNESQNKQDIFSPQNSYNRFIFQSSIKDVYNRHYSVDVSKFQSPLSQSESNQQKSGQNIEDNLEEQFTKRSQFNTNQNLQISQGENQLQTNEKESDKKTTEITEMQNKKNPTLFALNYNKDEPRKRYSEFIPSSQKLGFSQSSKILRRNGVAPNQNNKQLLGRITFLNVQSAQNQASSENESVNQENQQVQNSNGISSYFNINKKLSLSWRFINILVLIQNLINKLKISSQTYRLSKLNSTHYFYINDITHIVTEKRNIYKNQLTNFKEFLTDLKIIKLAGKLSVLQPEKMFVVIWKTLMLIIILSQILYLPIKIAFFNFHPELKYISQILLNYLPLAACICDILINFNLAFFSAEGVVIQDRVGIITNYLRFSFWLDLVTTISLGLPYFQYLDLCFFLRLFQFLEIVNYLDERFQFSQRFNTAFTLIKLIATIIILAHIFGCGFYYMSFYDPNYNWVVSCNLINKPWETLYLKSVYFIIITMITVGFGDITPKNNAETIYVLGIALLSCFQFGYTVNIIGSLFQEKAQKEAIIKAQKYQISTYMRQRMINTSLQTLVLKNLDYIQTQQIDAPEQGLYILDQVSENLKNQVKFEFYWKILKNQPFLNHYFSQNFLKSLTSVMTEKTYIPGEFVYQINEQSQSNSLYILLKGQVDLTLHSLYQKNSKKKFTIQSKKSGELFGHHSFFTSSQRETDCECHVTSHIVSCTQDNFLAIAKEYPNDYEKYCFIKDQILLYQNDKNIKCVACHKFGHSIIDCPFIHNMNHKELVIQKFNYSEDQKRNLDFTRKLKKNNTFSSILQTRKDLKKLRIKLVKSIEQQREKKQRKTQQTTTTGGVKEIFSSKFITQSPNQNNQNQSNSENSSVDSSDLSDYKYEMQLEEEKNLLKKQHQNFPYMSSYYDKQFYQRYSKISLNDKLCFISSSNSSEDLSEESKSESEQSEGTIFMNSINYNQTINEFDVGFSETKIDEFSNQKIGSQKKLKKMKTMKGVSKLNQKIAQIIKYNQDNIQMSIDQKNLRHRTKLHRPDSAPQRKSIIENQETITNKLQNFTHNKKRPSSVKLRTDTNIIYSDDSQEELNSNEKNQKSQNFTSNQIRSNKNSKTVIGSKNSKTNYQVSINCINDKNFSQQTLEAYENDKPKQQKGQKSDKRFSNEHKLSKSQIVSEESLDSSQSSKINAKIDKQTSSQISSKSFIQDNNSKDNEAIIQQQLKITQHDNLEQKLSSNMPLKDKINDEIANAFQKTSNASFDNQFDTLNTQEGIGSPKNLLQIYKNQQQIKPGSNKFITSIKINSSKQKIDIIKKHLLDDIHEDLAINREEKISNAQKIQPNVLKNDTKQSSQSLNQIGIVKFDSNMLSIKQDDRQNLVSNENQKQYNKLNLNPLKKEQNDSDDNQKFNKTRSKTIHLSKKKIQNNPKRHSNNGLVLQNQLQVKDTSKVNNPMLKSTNMNNSTIKLKEEENTNSTQEQNQNQKDKNIKVNTNHEIQNNHNLEDKNQLDFFQTFDKMKIFKIYFPKNNINIVLESYTKYSVKKFLASRLLSNKNQSSIVPVIGQQNSAVNFVNILKKRLLNKQRHSIIPPKQN</sequence>
<evidence type="ECO:0000313" key="10">
    <source>
        <dbReference type="EMBL" id="EAR86638.2"/>
    </source>
</evidence>
<feature type="transmembrane region" description="Helical" evidence="8">
    <location>
        <begin position="487"/>
        <end position="515"/>
    </location>
</feature>
<feature type="compositionally biased region" description="Basic and acidic residues" evidence="7">
    <location>
        <begin position="155"/>
        <end position="165"/>
    </location>
</feature>
<dbReference type="GeneID" id="7833552"/>
<evidence type="ECO:0000256" key="1">
    <source>
        <dbReference type="ARBA" id="ARBA00004141"/>
    </source>
</evidence>
<keyword evidence="6 8" id="KW-0472">Membrane</keyword>
<keyword evidence="5" id="KW-0406">Ion transport</keyword>
<dbReference type="GO" id="GO:0035725">
    <property type="term" value="P:sodium ion transmembrane transport"/>
    <property type="evidence" value="ECO:0007669"/>
    <property type="project" value="TreeGrafter"/>
</dbReference>
<feature type="domain" description="Cyclic nucleotide-binding" evidence="9">
    <location>
        <begin position="670"/>
        <end position="755"/>
    </location>
</feature>
<feature type="compositionally biased region" description="Low complexity" evidence="7">
    <location>
        <begin position="1520"/>
        <end position="1529"/>
    </location>
</feature>
<dbReference type="InterPro" id="IPR005821">
    <property type="entry name" value="Ion_trans_dom"/>
</dbReference>
<feature type="transmembrane region" description="Helical" evidence="8">
    <location>
        <begin position="398"/>
        <end position="419"/>
    </location>
</feature>
<feature type="compositionally biased region" description="Polar residues" evidence="7">
    <location>
        <begin position="1244"/>
        <end position="1257"/>
    </location>
</feature>
<feature type="region of interest" description="Disordered" evidence="7">
    <location>
        <begin position="1132"/>
        <end position="1169"/>
    </location>
</feature>
<dbReference type="SUPFAM" id="SSF51206">
    <property type="entry name" value="cAMP-binding domain-like"/>
    <property type="match status" value="1"/>
</dbReference>
<dbReference type="GO" id="GO:0003254">
    <property type="term" value="P:regulation of membrane depolarization"/>
    <property type="evidence" value="ECO:0007669"/>
    <property type="project" value="TreeGrafter"/>
</dbReference>
<comment type="subcellular location">
    <subcellularLocation>
        <location evidence="1">Membrane</location>
        <topology evidence="1">Multi-pass membrane protein</topology>
    </subcellularLocation>
</comment>
<dbReference type="Proteomes" id="UP000009168">
    <property type="component" value="Unassembled WGS sequence"/>
</dbReference>
<dbReference type="eggNOG" id="KOG0501">
    <property type="taxonomic scope" value="Eukaryota"/>
</dbReference>
<feature type="transmembrane region" description="Helical" evidence="8">
    <location>
        <begin position="355"/>
        <end position="377"/>
    </location>
</feature>
<dbReference type="RefSeq" id="XP_976868.2">
    <property type="nucleotide sequence ID" value="XM_971775.2"/>
</dbReference>
<feature type="region of interest" description="Disordered" evidence="7">
    <location>
        <begin position="910"/>
        <end position="931"/>
    </location>
</feature>
<dbReference type="InParanoid" id="Q22N02"/>
<evidence type="ECO:0000256" key="6">
    <source>
        <dbReference type="ARBA" id="ARBA00023136"/>
    </source>
</evidence>